<reference evidence="1 2" key="1">
    <citation type="journal article" date="2015" name="Nature">
        <title>rRNA introns, odd ribosomes, and small enigmatic genomes across a large radiation of phyla.</title>
        <authorList>
            <person name="Brown C.T."/>
            <person name="Hug L.A."/>
            <person name="Thomas B.C."/>
            <person name="Sharon I."/>
            <person name="Castelle C.J."/>
            <person name="Singh A."/>
            <person name="Wilkins M.J."/>
            <person name="Williams K.H."/>
            <person name="Banfield J.F."/>
        </authorList>
    </citation>
    <scope>NUCLEOTIDE SEQUENCE [LARGE SCALE GENOMIC DNA]</scope>
</reference>
<accession>A0A0G0P570</accession>
<protein>
    <submittedName>
        <fullName evidence="1">Uncharacterized protein</fullName>
    </submittedName>
</protein>
<dbReference type="AlphaFoldDB" id="A0A0G0P570"/>
<evidence type="ECO:0000313" key="1">
    <source>
        <dbReference type="EMBL" id="KKQ93269.1"/>
    </source>
</evidence>
<dbReference type="EMBL" id="LBVV01000023">
    <property type="protein sequence ID" value="KKQ93269.1"/>
    <property type="molecule type" value="Genomic_DNA"/>
</dbReference>
<evidence type="ECO:0000313" key="2">
    <source>
        <dbReference type="Proteomes" id="UP000034207"/>
    </source>
</evidence>
<gene>
    <name evidence="1" type="ORF">UT18_C0023G0007</name>
</gene>
<comment type="caution">
    <text evidence="1">The sequence shown here is derived from an EMBL/GenBank/DDBJ whole genome shotgun (WGS) entry which is preliminary data.</text>
</comment>
<organism evidence="1 2">
    <name type="scientific">candidate division CPR2 bacterium GW2011_GWC2_39_10</name>
    <dbReference type="NCBI Taxonomy" id="1618345"/>
    <lineage>
        <taxon>Bacteria</taxon>
        <taxon>Bacteria division CPR2</taxon>
    </lineage>
</organism>
<name>A0A0G0P570_UNCC2</name>
<proteinExistence type="predicted"/>
<dbReference type="Proteomes" id="UP000034207">
    <property type="component" value="Unassembled WGS sequence"/>
</dbReference>
<sequence length="230" mass="27100">MSKYFDVDKLKRRSDECHNKASREWEAEHKLMLAKEEAQKAERAEKDRIRSATKIYEKEAAKVIFDVLSDVLKLPGRLQSDLFSEQVSVERKRLFSRYDEQVECICIANEGSEDHARSNPESCYSAAEWYYLTREGYGIYRTVEYADLGESKIFMDTETVIYERVEETYQHELSNFSAILVHVVYADSSFRDVGYDLSRMEEAIKEFRNSFVQRIESKFPNYGYDDENNE</sequence>
<dbReference type="STRING" id="1618345.UT18_C0023G0007"/>